<organism evidence="2 3">
    <name type="scientific">Hyunsoonleella pacifica</name>
    <dbReference type="NCBI Taxonomy" id="1080224"/>
    <lineage>
        <taxon>Bacteria</taxon>
        <taxon>Pseudomonadati</taxon>
        <taxon>Bacteroidota</taxon>
        <taxon>Flavobacteriia</taxon>
        <taxon>Flavobacteriales</taxon>
        <taxon>Flavobacteriaceae</taxon>
    </lineage>
</organism>
<protein>
    <submittedName>
        <fullName evidence="2">Type IX secretion system membrane protein PorP/SprF</fullName>
    </submittedName>
</protein>
<evidence type="ECO:0000313" key="2">
    <source>
        <dbReference type="EMBL" id="TBN18692.1"/>
    </source>
</evidence>
<accession>A0A4Q9FW92</accession>
<evidence type="ECO:0000256" key="1">
    <source>
        <dbReference type="SAM" id="SignalP"/>
    </source>
</evidence>
<proteinExistence type="predicted"/>
<dbReference type="NCBIfam" id="TIGR03519">
    <property type="entry name" value="T9SS_PorP_fam"/>
    <property type="match status" value="1"/>
</dbReference>
<keyword evidence="1" id="KW-0732">Signal</keyword>
<dbReference type="Pfam" id="PF11751">
    <property type="entry name" value="PorP_SprF"/>
    <property type="match status" value="1"/>
</dbReference>
<feature type="signal peptide" evidence="1">
    <location>
        <begin position="1"/>
        <end position="39"/>
    </location>
</feature>
<evidence type="ECO:0000313" key="3">
    <source>
        <dbReference type="Proteomes" id="UP000292372"/>
    </source>
</evidence>
<reference evidence="2 3" key="1">
    <citation type="journal article" date="2015" name="Int. J. Syst. Evol. Microbiol.">
        <title>Hyunsoonleella pacifica sp. nov., isolated from seawater of South Pacific Gyre.</title>
        <authorList>
            <person name="Gao X."/>
            <person name="Zhang Z."/>
            <person name="Dai X."/>
            <person name="Zhang X.H."/>
        </authorList>
    </citation>
    <scope>NUCLEOTIDE SEQUENCE [LARGE SCALE GENOMIC DNA]</scope>
    <source>
        <strain evidence="2 3">SW033</strain>
    </source>
</reference>
<feature type="chain" id="PRO_5020346817" evidence="1">
    <location>
        <begin position="40"/>
        <end position="335"/>
    </location>
</feature>
<dbReference type="InterPro" id="IPR019861">
    <property type="entry name" value="PorP/SprF_Bacteroidetes"/>
</dbReference>
<dbReference type="Proteomes" id="UP000292372">
    <property type="component" value="Unassembled WGS sequence"/>
</dbReference>
<dbReference type="EMBL" id="SIRS01000001">
    <property type="protein sequence ID" value="TBN18692.1"/>
    <property type="molecule type" value="Genomic_DNA"/>
</dbReference>
<keyword evidence="3" id="KW-1185">Reference proteome</keyword>
<dbReference type="OrthoDB" id="891773at2"/>
<sequence length="335" mass="37596">MLKTYCFKVPKWRCITPTKFIAPFTFLCTALLVNTVIHAQQNPQFSQYLQNPFVLNPAMAGVEDYVDVNVAYRNQWTGIDGAPRTTTFSINSALYPARAGYLPDDGATHQGLGAFLYTDDVGPIKQSGFYGSYAYHLKVTNDWFLSVGTFIGATQFKFDDSDVVLIDNPNDALVQNVSNLNFDMSLGLYAYSKYLFFGMAANQIFNNDIQFADTNTGGALLPNYNMLLGSRIAVNEVTEFVPFTLLKTVKNAPLRWDIGAKLVYDNKFWGGLAYRNEDAIAGFFGLRLTENLLLSYSYDWVTTQFSGQQTGTHEIVIGYRFNVRKQNCACPKYSL</sequence>
<comment type="caution">
    <text evidence="2">The sequence shown here is derived from an EMBL/GenBank/DDBJ whole genome shotgun (WGS) entry which is preliminary data.</text>
</comment>
<gene>
    <name evidence="2" type="ORF">EYD46_01085</name>
</gene>
<name>A0A4Q9FW92_9FLAO</name>
<dbReference type="AlphaFoldDB" id="A0A4Q9FW92"/>